<feature type="compositionally biased region" description="Polar residues" evidence="1">
    <location>
        <begin position="506"/>
        <end position="515"/>
    </location>
</feature>
<gene>
    <name evidence="3" type="ORF">F2Q69_00021304</name>
</gene>
<evidence type="ECO:0000256" key="1">
    <source>
        <dbReference type="SAM" id="MobiDB-lite"/>
    </source>
</evidence>
<evidence type="ECO:0000313" key="4">
    <source>
        <dbReference type="Proteomes" id="UP000712600"/>
    </source>
</evidence>
<feature type="compositionally biased region" description="Basic and acidic residues" evidence="1">
    <location>
        <begin position="223"/>
        <end position="235"/>
    </location>
</feature>
<dbReference type="AlphaFoldDB" id="A0A8S9Q8R9"/>
<feature type="compositionally biased region" description="Low complexity" evidence="1">
    <location>
        <begin position="204"/>
        <end position="217"/>
    </location>
</feature>
<accession>A0A8S9Q8R9</accession>
<feature type="region of interest" description="Disordered" evidence="1">
    <location>
        <begin position="498"/>
        <end position="524"/>
    </location>
</feature>
<dbReference type="PANTHER" id="PTHR33710">
    <property type="entry name" value="BNAC02G09200D PROTEIN"/>
    <property type="match status" value="1"/>
</dbReference>
<name>A0A8S9Q8R9_BRACR</name>
<reference evidence="3" key="1">
    <citation type="submission" date="2019-12" db="EMBL/GenBank/DDBJ databases">
        <title>Genome sequencing and annotation of Brassica cretica.</title>
        <authorList>
            <person name="Studholme D.J."/>
            <person name="Sarris P."/>
        </authorList>
    </citation>
    <scope>NUCLEOTIDE SEQUENCE</scope>
    <source>
        <strain evidence="3">PFS-109/04</strain>
        <tissue evidence="3">Leaf</tissue>
    </source>
</reference>
<evidence type="ECO:0000313" key="3">
    <source>
        <dbReference type="EMBL" id="KAF3536233.1"/>
    </source>
</evidence>
<dbReference type="PANTHER" id="PTHR33710:SF79">
    <property type="entry name" value="OS06G0205337 PROTEIN"/>
    <property type="match status" value="1"/>
</dbReference>
<sequence>MASSGVVIAHSAFDGLRLRRYAPFIVGRLIRFWDAKNIKKQGNLYLNSTPATKFYFDPELDAIAEFTTSLEAPLGEAFPCIDTKEGVKKKEVVSIGELNKFISNSDEQTQEADFICKGRVVEVMQQNEWSFVSCTGCSRKLDKFGTSLRCNCCINPNIAGVINVKVSGEGNEPNPPACVRSVAVNAHNCKINETPSVDVKSEETSTSASASKTSTAEQDIESDGSKDSGKKKTTEKIDGSFGSIVKESEEDIIAAHDEKGGESLVSVILSKYRIVDGKEEMVAKYGLPDKEIEKAENSYVEAVCDGPVSNVVPEFKVVDGVADIEIHAEVFEDVEPLWKSFVVGYFMGDSPLIGSIHATVNRIWSTPKSKIDVQFISKRTVLFRIEDEQMRKRVLRRKYWHIADQYGESVTGKEVVLKQSLEKQIGESATGKEVVLKLLADLEAGNISNRTDRVESPNGFQVLSDIKEEGEIEDDREDVVHQEDEIYIMVAKTEESLAVGKPTDSRAASSQTANQKGRDKAGRKQTLPNKSFIQAVHRENFQSVFDATFPGWSYLHNNDYHPLGRIWVCWSIGVEIVHALISATDRKDLWREMEFVATSCVRNDAMRDFQEAISICGLDDLAQVGSVFTWTNRQPANPISKKLDRVLVNSQRLTSFPVSFATFEARGAPNQLRCWTQLRPAEPLNLKPFKFFNHVINHPRFFEVVSEGWNSLQPLYHFRSALKLLENKLKSLKSDLRGLNRDMFGDLLTRVKHAFKDLCLKQMIATDFPSTEAFKDVSAAWEHWHHISGVEEQFYFQKSRVQWIGLGDRNNCFYHRVCQARNSKNAIRRIVAEDGRVLTDLNDIKAEAVILTLSLPDGDLGKKIEKLASSLKFPLLSMDQQGQAIAITVTLNATSELYSNLDSGSEFRNTVGVIG</sequence>
<feature type="region of interest" description="Disordered" evidence="1">
    <location>
        <begin position="195"/>
        <end position="235"/>
    </location>
</feature>
<feature type="domain" description="DUF4283" evidence="2">
    <location>
        <begin position="337"/>
        <end position="405"/>
    </location>
</feature>
<proteinExistence type="predicted"/>
<protein>
    <recommendedName>
        <fullName evidence="2">DUF4283 domain-containing protein</fullName>
    </recommendedName>
</protein>
<dbReference type="InterPro" id="IPR025558">
    <property type="entry name" value="DUF4283"/>
</dbReference>
<organism evidence="3 4">
    <name type="scientific">Brassica cretica</name>
    <name type="common">Mustard</name>
    <dbReference type="NCBI Taxonomy" id="69181"/>
    <lineage>
        <taxon>Eukaryota</taxon>
        <taxon>Viridiplantae</taxon>
        <taxon>Streptophyta</taxon>
        <taxon>Embryophyta</taxon>
        <taxon>Tracheophyta</taxon>
        <taxon>Spermatophyta</taxon>
        <taxon>Magnoliopsida</taxon>
        <taxon>eudicotyledons</taxon>
        <taxon>Gunneridae</taxon>
        <taxon>Pentapetalae</taxon>
        <taxon>rosids</taxon>
        <taxon>malvids</taxon>
        <taxon>Brassicales</taxon>
        <taxon>Brassicaceae</taxon>
        <taxon>Brassiceae</taxon>
        <taxon>Brassica</taxon>
    </lineage>
</organism>
<dbReference type="Pfam" id="PF14111">
    <property type="entry name" value="DUF4283"/>
    <property type="match status" value="1"/>
</dbReference>
<evidence type="ECO:0000259" key="2">
    <source>
        <dbReference type="Pfam" id="PF14111"/>
    </source>
</evidence>
<comment type="caution">
    <text evidence="3">The sequence shown here is derived from an EMBL/GenBank/DDBJ whole genome shotgun (WGS) entry which is preliminary data.</text>
</comment>
<dbReference type="Proteomes" id="UP000712600">
    <property type="component" value="Unassembled WGS sequence"/>
</dbReference>
<dbReference type="EMBL" id="QGKX02001290">
    <property type="protein sequence ID" value="KAF3536233.1"/>
    <property type="molecule type" value="Genomic_DNA"/>
</dbReference>